<dbReference type="RefSeq" id="XP_014168128.1">
    <property type="nucleotide sequence ID" value="XM_014312653.1"/>
</dbReference>
<feature type="region of interest" description="Disordered" evidence="1">
    <location>
        <begin position="1"/>
        <end position="36"/>
    </location>
</feature>
<reference evidence="3 4" key="1">
    <citation type="journal article" date="2011" name="Proc. Natl. Acad. Sci. U.S.A.">
        <title>Genome and transcriptome analyses of the mountain pine beetle-fungal symbiont Grosmannia clavigera, a lodgepole pine pathogen.</title>
        <authorList>
            <person name="DiGuistini S."/>
            <person name="Wang Y."/>
            <person name="Liao N.Y."/>
            <person name="Taylor G."/>
            <person name="Tanguay P."/>
            <person name="Feau N."/>
            <person name="Henrissat B."/>
            <person name="Chan S.K."/>
            <person name="Hesse-Orce U."/>
            <person name="Alamouti S.M."/>
            <person name="Tsui C.K.M."/>
            <person name="Docking R.T."/>
            <person name="Levasseur A."/>
            <person name="Haridas S."/>
            <person name="Robertson G."/>
            <person name="Birol I."/>
            <person name="Holt R.A."/>
            <person name="Marra M.A."/>
            <person name="Hamelin R.C."/>
            <person name="Hirst M."/>
            <person name="Jones S.J.M."/>
            <person name="Bohlmann J."/>
            <person name="Breuil C."/>
        </authorList>
    </citation>
    <scope>NUCLEOTIDE SEQUENCE [LARGE SCALE GENOMIC DNA]</scope>
    <source>
        <strain evidence="4">kw1407 / UAMH 11150</strain>
    </source>
</reference>
<dbReference type="GeneID" id="25977714"/>
<dbReference type="STRING" id="655863.F0XTK4"/>
<protein>
    <recommendedName>
        <fullName evidence="2">DUF2293 domain-containing protein</fullName>
    </recommendedName>
</protein>
<evidence type="ECO:0000313" key="3">
    <source>
        <dbReference type="EMBL" id="EFW98645.1"/>
    </source>
</evidence>
<dbReference type="HOGENOM" id="CLU_006657_0_0_1"/>
<gene>
    <name evidence="3" type="ORF">CMQ_4497</name>
</gene>
<keyword evidence="4" id="KW-1185">Reference proteome</keyword>
<dbReference type="InParanoid" id="F0XTK4"/>
<dbReference type="Pfam" id="PF10056">
    <property type="entry name" value="DUF2293"/>
    <property type="match status" value="1"/>
</dbReference>
<feature type="domain" description="DUF2293" evidence="2">
    <location>
        <begin position="160"/>
        <end position="223"/>
    </location>
</feature>
<sequence>MPGGHAKERHKKSTRAGGWNVPAPATLNARPEAPGLKSKHHSYFELVENKDKKKKLEFKAWFPQPITSDRQPPPGFEFVPIGNPELTTACKELSREQDALIFIVSTDKRAVAASLSYQVNRIGHHIRQMIVEQARASIGDSDHSSVGQNLSGLPEPIPGATKKGEPLVGLAKDITLSRRVQLAVLAHIRHTHTRYDRLLKETSYANARRTVEALCLDILVKWRGDEETGRDQLDEILREVIVISDSEGEDDGYTSDTANSESDDSVEDITRHAAPDRVSPVVGFAHYVVRPPAVDARSTTEAPAYDFAQDARSATVSTYVSAPSQTFESLGVKRGRRGFRRYEAALTARWDEAKNRVRLQEELPGGPNGPTADRLDSHYEPPQQDPSYALEPPSYWELSERREAVQDHGRPAGYGAQRRVVHPSAIHGGYPAYEYDQPPMQLSGPYPDISAPPLPHRVFSHPLPRNNSPRNGPGYDLNPRAMVRSQEVQDYLVPSIEPSSPTGESDAFVPILVRTLPPRPSAQESYHGEALARYDMHHSPSWGEESYDNVKHRRVTSDSTFIRLPPHQEPHPVYVAREDHHGQGIVPYVRAPPFGSSVRAQAQEDYRQASAWPIAQPTSLGPAPAPVMRAYHPIGGPMRPVVVDDWPVHAPQLAPQVGMTSISQAFQENNPRERRMPEARREMYHFAGNLSDSSMDEYIESQPRAPLPWDDLGCRQSLKRTADGARFNGENPFRYDPQASRPLEQQSAAVFTARYGQQHDRAGQYPSGLPMSAADVQPDARYFHRVDNAWPEYAAFYLVDVGFGF</sequence>
<dbReference type="EMBL" id="GL630006">
    <property type="protein sequence ID" value="EFW98645.1"/>
    <property type="molecule type" value="Genomic_DNA"/>
</dbReference>
<proteinExistence type="predicted"/>
<evidence type="ECO:0000259" key="2">
    <source>
        <dbReference type="Pfam" id="PF10056"/>
    </source>
</evidence>
<dbReference type="Proteomes" id="UP000007796">
    <property type="component" value="Unassembled WGS sequence"/>
</dbReference>
<dbReference type="PANTHER" id="PTHR38113:SF1">
    <property type="entry name" value="DUF2293 DOMAIN-CONTAINING PROTEIN"/>
    <property type="match status" value="1"/>
</dbReference>
<evidence type="ECO:0000313" key="4">
    <source>
        <dbReference type="Proteomes" id="UP000007796"/>
    </source>
</evidence>
<name>F0XTK4_GROCL</name>
<evidence type="ECO:0000256" key="1">
    <source>
        <dbReference type="SAM" id="MobiDB-lite"/>
    </source>
</evidence>
<dbReference type="AlphaFoldDB" id="F0XTK4"/>
<organism evidence="4">
    <name type="scientific">Grosmannia clavigera (strain kw1407 / UAMH 11150)</name>
    <name type="common">Blue stain fungus</name>
    <name type="synonym">Graphiocladiella clavigera</name>
    <dbReference type="NCBI Taxonomy" id="655863"/>
    <lineage>
        <taxon>Eukaryota</taxon>
        <taxon>Fungi</taxon>
        <taxon>Dikarya</taxon>
        <taxon>Ascomycota</taxon>
        <taxon>Pezizomycotina</taxon>
        <taxon>Sordariomycetes</taxon>
        <taxon>Sordariomycetidae</taxon>
        <taxon>Ophiostomatales</taxon>
        <taxon>Ophiostomataceae</taxon>
        <taxon>Leptographium</taxon>
    </lineage>
</organism>
<accession>F0XTK4</accession>
<dbReference type="eggNOG" id="ENOG502SQ7Q">
    <property type="taxonomic scope" value="Eukaryota"/>
</dbReference>
<dbReference type="PANTHER" id="PTHR38113">
    <property type="match status" value="1"/>
</dbReference>
<feature type="region of interest" description="Disordered" evidence="1">
    <location>
        <begin position="357"/>
        <end position="391"/>
    </location>
</feature>
<dbReference type="OrthoDB" id="5288828at2759"/>
<dbReference type="InterPro" id="IPR018744">
    <property type="entry name" value="DUF2293"/>
</dbReference>